<keyword evidence="2" id="KW-1185">Reference proteome</keyword>
<dbReference type="EMBL" id="SBKP01000008">
    <property type="protein sequence ID" value="RXR28671.1"/>
    <property type="molecule type" value="Genomic_DNA"/>
</dbReference>
<evidence type="ECO:0000313" key="1">
    <source>
        <dbReference type="EMBL" id="RXR28671.1"/>
    </source>
</evidence>
<name>A0A4Q1KG71_9SPHN</name>
<dbReference type="OrthoDB" id="7224763at2"/>
<gene>
    <name evidence="1" type="ORF">EQG66_09680</name>
</gene>
<comment type="caution">
    <text evidence="1">The sequence shown here is derived from an EMBL/GenBank/DDBJ whole genome shotgun (WGS) entry which is preliminary data.</text>
</comment>
<dbReference type="AlphaFoldDB" id="A0A4Q1KG71"/>
<reference evidence="2" key="1">
    <citation type="submission" date="2019-01" db="EMBL/GenBank/DDBJ databases">
        <title>Cytophagaceae bacterium strain CAR-16.</title>
        <authorList>
            <person name="Chen W.-M."/>
        </authorList>
    </citation>
    <scope>NUCLEOTIDE SEQUENCE [LARGE SCALE GENOMIC DNA]</scope>
    <source>
        <strain evidence="2">CHR27</strain>
    </source>
</reference>
<organism evidence="1 2">
    <name type="scientific">Sphingobium fluviale</name>
    <dbReference type="NCBI Taxonomy" id="2506423"/>
    <lineage>
        <taxon>Bacteria</taxon>
        <taxon>Pseudomonadati</taxon>
        <taxon>Pseudomonadota</taxon>
        <taxon>Alphaproteobacteria</taxon>
        <taxon>Sphingomonadales</taxon>
        <taxon>Sphingomonadaceae</taxon>
        <taxon>Sphingobium</taxon>
    </lineage>
</organism>
<sequence>MVRAGGLEPPRAKARRIFLPPTAFAAIRRRAAGCLWSGLSLHPALASCRGLGAARLVSTPSAWPQGQPAWLGIAI</sequence>
<evidence type="ECO:0000313" key="2">
    <source>
        <dbReference type="Proteomes" id="UP000290958"/>
    </source>
</evidence>
<protein>
    <submittedName>
        <fullName evidence="1">Uncharacterized protein</fullName>
    </submittedName>
</protein>
<accession>A0A4Q1KG71</accession>
<proteinExistence type="predicted"/>
<dbReference type="Proteomes" id="UP000290958">
    <property type="component" value="Unassembled WGS sequence"/>
</dbReference>